<keyword evidence="14" id="KW-1185">Reference proteome</keyword>
<protein>
    <recommendedName>
        <fullName evidence="9">GDP-perosamine synthase</fullName>
        <ecNumber evidence="8">2.6.1.102</ecNumber>
    </recommendedName>
</protein>
<dbReference type="Gene3D" id="3.40.640.10">
    <property type="entry name" value="Type I PLP-dependent aspartate aminotransferase-like (Major domain)"/>
    <property type="match status" value="1"/>
</dbReference>
<dbReference type="InterPro" id="IPR026385">
    <property type="entry name" value="LegC-like"/>
</dbReference>
<evidence type="ECO:0000256" key="9">
    <source>
        <dbReference type="ARBA" id="ARBA00074221"/>
    </source>
</evidence>
<evidence type="ECO:0000256" key="2">
    <source>
        <dbReference type="ARBA" id="ARBA00005125"/>
    </source>
</evidence>
<keyword evidence="4 13" id="KW-0808">Transferase</keyword>
<comment type="cofactor">
    <cofactor evidence="1">
        <name>pyridoxal 5'-phosphate</name>
        <dbReference type="ChEBI" id="CHEBI:597326"/>
    </cofactor>
</comment>
<dbReference type="NCBIfam" id="TIGR04181">
    <property type="entry name" value="NHT_00031"/>
    <property type="match status" value="1"/>
</dbReference>
<dbReference type="InterPro" id="IPR000653">
    <property type="entry name" value="DegT/StrS_aminotransferase"/>
</dbReference>
<evidence type="ECO:0000256" key="6">
    <source>
        <dbReference type="ARBA" id="ARBA00037999"/>
    </source>
</evidence>
<comment type="similarity">
    <text evidence="6 12">Belongs to the DegT/DnrJ/EryC1 family.</text>
</comment>
<evidence type="ECO:0000256" key="8">
    <source>
        <dbReference type="ARBA" id="ARBA00066317"/>
    </source>
</evidence>
<sequence length="384" mass="43069">MIPLSVPCLKGNEWKYVKECLDTEWVSTAGKYVETFEKDFAAFVGSRYAVACVNGTAALQVALRIVGVCAGDEVIVPTLTFIATVNAVTYLGAEPVFMDCDEYYNIDVRKTAEFLEQETEFRDGSTWSRATGRRIAAIVPVHVFGNAAGMSELVALCRERNIKVVEDSTESLGTVYSSGELDGRHTGTVGDMGCFSFNGNKIITTGGGGMIVTDVPEYAERARYLTTQAKDDEVRYVHNEVGYNFRLTNVQAAIGVAQLELLPEFLEAKRANYLAYKERIDRIDGLILAESPAYARNNHWMYALQIDPAVYGKDREQLMEYLKGEGVQTRPVWYLNHLQVPFRDYRNYRIEKAFQMLETTLSIPCSANLSERDIDFVADRLRHG</sequence>
<organism evidence="13 14">
    <name type="scientific">Geobacter soli</name>
    <dbReference type="NCBI Taxonomy" id="1510391"/>
    <lineage>
        <taxon>Bacteria</taxon>
        <taxon>Pseudomonadati</taxon>
        <taxon>Thermodesulfobacteriota</taxon>
        <taxon>Desulfuromonadia</taxon>
        <taxon>Geobacterales</taxon>
        <taxon>Geobacteraceae</taxon>
        <taxon>Geobacter</taxon>
    </lineage>
</organism>
<dbReference type="FunFam" id="3.40.640.10:FF:000090">
    <property type="entry name" value="Pyridoxal phosphate-dependent aminotransferase"/>
    <property type="match status" value="1"/>
</dbReference>
<evidence type="ECO:0000256" key="3">
    <source>
        <dbReference type="ARBA" id="ARBA00022576"/>
    </source>
</evidence>
<evidence type="ECO:0000256" key="12">
    <source>
        <dbReference type="RuleBase" id="RU004508"/>
    </source>
</evidence>
<keyword evidence="3 13" id="KW-0032">Aminotransferase</keyword>
<evidence type="ECO:0000313" key="14">
    <source>
        <dbReference type="Proteomes" id="UP000031433"/>
    </source>
</evidence>
<evidence type="ECO:0000313" key="13">
    <source>
        <dbReference type="EMBL" id="KIE41991.1"/>
    </source>
</evidence>
<dbReference type="GO" id="GO:0102933">
    <property type="term" value="F:GDP-4-dehydro-6-deoxy-D-mannose-4-aminotransferase activity"/>
    <property type="evidence" value="ECO:0007669"/>
    <property type="project" value="UniProtKB-EC"/>
</dbReference>
<evidence type="ECO:0000256" key="11">
    <source>
        <dbReference type="PIRSR" id="PIRSR000390-2"/>
    </source>
</evidence>
<evidence type="ECO:0000256" key="4">
    <source>
        <dbReference type="ARBA" id="ARBA00022679"/>
    </source>
</evidence>
<evidence type="ECO:0000256" key="1">
    <source>
        <dbReference type="ARBA" id="ARBA00001933"/>
    </source>
</evidence>
<comment type="caution">
    <text evidence="13">The sequence shown here is derived from an EMBL/GenBank/DDBJ whole genome shotgun (WGS) entry which is preliminary data.</text>
</comment>
<dbReference type="PANTHER" id="PTHR30244:SF30">
    <property type="entry name" value="BLR5990 PROTEIN"/>
    <property type="match status" value="1"/>
</dbReference>
<dbReference type="SUPFAM" id="SSF53383">
    <property type="entry name" value="PLP-dependent transferases"/>
    <property type="match status" value="1"/>
</dbReference>
<evidence type="ECO:0000256" key="7">
    <source>
        <dbReference type="ARBA" id="ARBA00051587"/>
    </source>
</evidence>
<name>A0A0C1QUZ8_9BACT</name>
<proteinExistence type="inferred from homology"/>
<dbReference type="InterPro" id="IPR015424">
    <property type="entry name" value="PyrdxlP-dep_Trfase"/>
</dbReference>
<keyword evidence="5 11" id="KW-0663">Pyridoxal phosphate</keyword>
<feature type="modified residue" description="N6-(pyridoxal phosphate)lysine" evidence="11">
    <location>
        <position position="201"/>
    </location>
</feature>
<dbReference type="PIRSF" id="PIRSF000390">
    <property type="entry name" value="PLP_StrS"/>
    <property type="match status" value="1"/>
</dbReference>
<dbReference type="InterPro" id="IPR015422">
    <property type="entry name" value="PyrdxlP-dep_Trfase_small"/>
</dbReference>
<dbReference type="InterPro" id="IPR015421">
    <property type="entry name" value="PyrdxlP-dep_Trfase_major"/>
</dbReference>
<feature type="active site" description="Proton acceptor" evidence="10">
    <location>
        <position position="201"/>
    </location>
</feature>
<dbReference type="EC" id="2.6.1.102" evidence="8"/>
<dbReference type="AlphaFoldDB" id="A0A0C1QUZ8"/>
<dbReference type="EMBL" id="JXBL01000001">
    <property type="protein sequence ID" value="KIE41991.1"/>
    <property type="molecule type" value="Genomic_DNA"/>
</dbReference>
<dbReference type="Proteomes" id="UP000031433">
    <property type="component" value="Unassembled WGS sequence"/>
</dbReference>
<evidence type="ECO:0000256" key="10">
    <source>
        <dbReference type="PIRSR" id="PIRSR000390-1"/>
    </source>
</evidence>
<accession>A0A0C1QUZ8</accession>
<dbReference type="Pfam" id="PF01041">
    <property type="entry name" value="DegT_DnrJ_EryC1"/>
    <property type="match status" value="1"/>
</dbReference>
<comment type="catalytic activity">
    <reaction evidence="7">
        <text>GDP-alpha-D-perosamine + 2-oxoglutarate = GDP-4-dehydro-alpha-D-rhamnose + L-glutamate</text>
        <dbReference type="Rhea" id="RHEA:36779"/>
        <dbReference type="ChEBI" id="CHEBI:16810"/>
        <dbReference type="ChEBI" id="CHEBI:29985"/>
        <dbReference type="ChEBI" id="CHEBI:57964"/>
        <dbReference type="ChEBI" id="CHEBI:73996"/>
        <dbReference type="EC" id="2.6.1.102"/>
    </reaction>
</comment>
<reference evidence="13 14" key="1">
    <citation type="submission" date="2015-01" db="EMBL/GenBank/DDBJ databases">
        <title>Genome sequence of the anaerobic bacterium Geobacter soli GSS01, a dissimilatory Fe(III) reducer from soil.</title>
        <authorList>
            <person name="Yang G."/>
            <person name="Zhou S."/>
        </authorList>
    </citation>
    <scope>NUCLEOTIDE SEQUENCE [LARGE SCALE GENOMIC DNA]</scope>
    <source>
        <strain evidence="13 14">GSS01</strain>
    </source>
</reference>
<evidence type="ECO:0000256" key="5">
    <source>
        <dbReference type="ARBA" id="ARBA00022898"/>
    </source>
</evidence>
<dbReference type="CDD" id="cd00616">
    <property type="entry name" value="AHBA_syn"/>
    <property type="match status" value="1"/>
</dbReference>
<gene>
    <name evidence="13" type="ORF">SE37_04780</name>
</gene>
<dbReference type="PANTHER" id="PTHR30244">
    <property type="entry name" value="TRANSAMINASE"/>
    <property type="match status" value="1"/>
</dbReference>
<comment type="pathway">
    <text evidence="2">Bacterial outer membrane biogenesis; LPS O-antigen biosynthesis.</text>
</comment>
<dbReference type="GO" id="GO:0030170">
    <property type="term" value="F:pyridoxal phosphate binding"/>
    <property type="evidence" value="ECO:0007669"/>
    <property type="project" value="TreeGrafter"/>
</dbReference>
<dbReference type="RefSeq" id="WP_039644143.1">
    <property type="nucleotide sequence ID" value="NZ_JXBL01000001.1"/>
</dbReference>
<dbReference type="Gene3D" id="3.90.1150.10">
    <property type="entry name" value="Aspartate Aminotransferase, domain 1"/>
    <property type="match status" value="1"/>
</dbReference>
<dbReference type="GO" id="GO:0000271">
    <property type="term" value="P:polysaccharide biosynthetic process"/>
    <property type="evidence" value="ECO:0007669"/>
    <property type="project" value="TreeGrafter"/>
</dbReference>